<dbReference type="RefSeq" id="WP_338005145.1">
    <property type="nucleotide sequence ID" value="NZ_JAOPKA010000014.1"/>
</dbReference>
<reference evidence="3" key="1">
    <citation type="submission" date="2022-09" db="EMBL/GenBank/DDBJ databases">
        <title>Enrichment on poylsaccharides allowed isolation of novel metabolic and taxonomic groups of Haloarchaea.</title>
        <authorList>
            <person name="Sorokin D.Y."/>
            <person name="Elcheninov A.G."/>
            <person name="Khizhniak T.V."/>
            <person name="Kolganova T.V."/>
            <person name="Kublanov I.V."/>
        </authorList>
    </citation>
    <scope>NUCLEOTIDE SEQUENCE</scope>
    <source>
        <strain evidence="3">AArc-xg1-1</strain>
    </source>
</reference>
<dbReference type="Gene3D" id="2.130.10.10">
    <property type="entry name" value="YVTN repeat-like/Quinoprotein amine dehydrogenase"/>
    <property type="match status" value="2"/>
</dbReference>
<dbReference type="AlphaFoldDB" id="A0AAP2Z1S9"/>
<dbReference type="PANTHER" id="PTHR34512:SF30">
    <property type="entry name" value="OUTER MEMBRANE PROTEIN ASSEMBLY FACTOR BAMB"/>
    <property type="match status" value="1"/>
</dbReference>
<sequence>MRRRALLIAIGGGSVSGCLQLHESDDGPPDAEPQPDETTDDDGGSPPTDDDGDDGGEDDEKGATSQVEELELEWWDTEGRTYAVAVSEDSLFVNGSRSNSLGGLRSIDIATGNEEWHNATIIENTASTIRYHEGTLYVGLHRHSDGTPTGILEVDAVTGEAGSEFRIDGDQSIQNILDVSQEYVLAATGRSMQAGSYLYLLNRRSLTEEWYVHFPGEDHGTSPGSGVITDKSVIIGNSNSTREYSVSNGEEVWVSEDSARVVRLVGEQLVSVIRGGVSSRELVGKDRNWTLDSPRRANSLHPEAGVILSVGNAGVSAYDIETGSALWDRPMEEIESGGGVFDPGRPSVVNDSVLVPASGGLVGLDIESGEQQLYTDLPTAEGHTRVTASGIVTVADTHFYGTAGTPLWNRR</sequence>
<accession>A0AAP2Z1S9</accession>
<dbReference type="Pfam" id="PF13360">
    <property type="entry name" value="PQQ_2"/>
    <property type="match status" value="2"/>
</dbReference>
<proteinExistence type="predicted"/>
<evidence type="ECO:0000256" key="1">
    <source>
        <dbReference type="SAM" id="MobiDB-lite"/>
    </source>
</evidence>
<comment type="caution">
    <text evidence="3">The sequence shown here is derived from an EMBL/GenBank/DDBJ whole genome shotgun (WGS) entry which is preliminary data.</text>
</comment>
<protein>
    <submittedName>
        <fullName evidence="3">PQQ-binding-like beta-propeller repeat protein</fullName>
    </submittedName>
</protein>
<feature type="domain" description="Pyrrolo-quinoline quinone repeat" evidence="2">
    <location>
        <begin position="305"/>
        <end position="387"/>
    </location>
</feature>
<dbReference type="InterPro" id="IPR002372">
    <property type="entry name" value="PQQ_rpt_dom"/>
</dbReference>
<feature type="region of interest" description="Disordered" evidence="1">
    <location>
        <begin position="16"/>
        <end position="68"/>
    </location>
</feature>
<dbReference type="PANTHER" id="PTHR34512">
    <property type="entry name" value="CELL SURFACE PROTEIN"/>
    <property type="match status" value="1"/>
</dbReference>
<gene>
    <name evidence="3" type="ORF">OB960_18225</name>
</gene>
<evidence type="ECO:0000259" key="2">
    <source>
        <dbReference type="Pfam" id="PF13360"/>
    </source>
</evidence>
<organism evidence="3 4">
    <name type="scientific">Natronoglomus mannanivorans</name>
    <dbReference type="NCBI Taxonomy" id="2979990"/>
    <lineage>
        <taxon>Archaea</taxon>
        <taxon>Methanobacteriati</taxon>
        <taxon>Methanobacteriota</taxon>
        <taxon>Stenosarchaea group</taxon>
        <taxon>Halobacteria</taxon>
        <taxon>Halobacteriales</taxon>
        <taxon>Natrialbaceae</taxon>
        <taxon>Natronoglomus</taxon>
    </lineage>
</organism>
<dbReference type="InterPro" id="IPR015943">
    <property type="entry name" value="WD40/YVTN_repeat-like_dom_sf"/>
</dbReference>
<dbReference type="Proteomes" id="UP001321018">
    <property type="component" value="Unassembled WGS sequence"/>
</dbReference>
<feature type="compositionally biased region" description="Acidic residues" evidence="1">
    <location>
        <begin position="26"/>
        <end position="60"/>
    </location>
</feature>
<evidence type="ECO:0000313" key="4">
    <source>
        <dbReference type="Proteomes" id="UP001321018"/>
    </source>
</evidence>
<dbReference type="PROSITE" id="PS51257">
    <property type="entry name" value="PROKAR_LIPOPROTEIN"/>
    <property type="match status" value="1"/>
</dbReference>
<evidence type="ECO:0000313" key="3">
    <source>
        <dbReference type="EMBL" id="MCU4743327.1"/>
    </source>
</evidence>
<name>A0AAP2Z1S9_9EURY</name>
<feature type="domain" description="Pyrrolo-quinoline quinone repeat" evidence="2">
    <location>
        <begin position="103"/>
        <end position="255"/>
    </location>
</feature>
<dbReference type="EMBL" id="JAOPKA010000014">
    <property type="protein sequence ID" value="MCU4743327.1"/>
    <property type="molecule type" value="Genomic_DNA"/>
</dbReference>
<dbReference type="SUPFAM" id="SSF50998">
    <property type="entry name" value="Quinoprotein alcohol dehydrogenase-like"/>
    <property type="match status" value="1"/>
</dbReference>
<dbReference type="InterPro" id="IPR011047">
    <property type="entry name" value="Quinoprotein_ADH-like_sf"/>
</dbReference>